<comment type="caution">
    <text evidence="1">The sequence shown here is derived from an EMBL/GenBank/DDBJ whole genome shotgun (WGS) entry which is preliminary data.</text>
</comment>
<organism evidence="1 2">
    <name type="scientific">Pistacia integerrima</name>
    <dbReference type="NCBI Taxonomy" id="434235"/>
    <lineage>
        <taxon>Eukaryota</taxon>
        <taxon>Viridiplantae</taxon>
        <taxon>Streptophyta</taxon>
        <taxon>Embryophyta</taxon>
        <taxon>Tracheophyta</taxon>
        <taxon>Spermatophyta</taxon>
        <taxon>Magnoliopsida</taxon>
        <taxon>eudicotyledons</taxon>
        <taxon>Gunneridae</taxon>
        <taxon>Pentapetalae</taxon>
        <taxon>rosids</taxon>
        <taxon>malvids</taxon>
        <taxon>Sapindales</taxon>
        <taxon>Anacardiaceae</taxon>
        <taxon>Pistacia</taxon>
    </lineage>
</organism>
<dbReference type="EMBL" id="CM047747">
    <property type="protein sequence ID" value="KAJ0016916.1"/>
    <property type="molecule type" value="Genomic_DNA"/>
</dbReference>
<sequence>MRLCLDFKKEGLLSFKTTPIDPSRGFLLGQVKNAANGVTLNAATEPVASATEPVTSPNSTS</sequence>
<accession>A0ACC0XHL3</accession>
<reference evidence="2" key="1">
    <citation type="journal article" date="2023" name="G3 (Bethesda)">
        <title>Genome assembly and association tests identify interacting loci associated with vigor, precocity, and sex in interspecific pistachio rootstocks.</title>
        <authorList>
            <person name="Palmer W."/>
            <person name="Jacygrad E."/>
            <person name="Sagayaradj S."/>
            <person name="Cavanaugh K."/>
            <person name="Han R."/>
            <person name="Bertier L."/>
            <person name="Beede B."/>
            <person name="Kafkas S."/>
            <person name="Golino D."/>
            <person name="Preece J."/>
            <person name="Michelmore R."/>
        </authorList>
    </citation>
    <scope>NUCLEOTIDE SEQUENCE [LARGE SCALE GENOMIC DNA]</scope>
</reference>
<evidence type="ECO:0000313" key="2">
    <source>
        <dbReference type="Proteomes" id="UP001163603"/>
    </source>
</evidence>
<proteinExistence type="predicted"/>
<keyword evidence="2" id="KW-1185">Reference proteome</keyword>
<gene>
    <name evidence="1" type="ORF">Pint_11799</name>
</gene>
<name>A0ACC0XHL3_9ROSI</name>
<dbReference type="Proteomes" id="UP001163603">
    <property type="component" value="Chromosome 12"/>
</dbReference>
<protein>
    <submittedName>
        <fullName evidence="1">Uncharacterized protein</fullName>
    </submittedName>
</protein>
<evidence type="ECO:0000313" key="1">
    <source>
        <dbReference type="EMBL" id="KAJ0016916.1"/>
    </source>
</evidence>